<accession>A0A3L8Q3I9</accession>
<dbReference type="Proteomes" id="UP000276834">
    <property type="component" value="Unassembled WGS sequence"/>
</dbReference>
<protein>
    <submittedName>
        <fullName evidence="1">Uncharacterized protein</fullName>
    </submittedName>
</protein>
<keyword evidence="2" id="KW-1185">Reference proteome</keyword>
<evidence type="ECO:0000313" key="1">
    <source>
        <dbReference type="EMBL" id="RLV61950.1"/>
    </source>
</evidence>
<feature type="non-terminal residue" evidence="1">
    <location>
        <position position="234"/>
    </location>
</feature>
<evidence type="ECO:0000313" key="2">
    <source>
        <dbReference type="Proteomes" id="UP000276834"/>
    </source>
</evidence>
<feature type="non-terminal residue" evidence="1">
    <location>
        <position position="1"/>
    </location>
</feature>
<name>A0A3L8Q3I9_CHLGU</name>
<dbReference type="EMBL" id="QUSF01013686">
    <property type="protein sequence ID" value="RLV61950.1"/>
    <property type="molecule type" value="Genomic_DNA"/>
</dbReference>
<proteinExistence type="predicted"/>
<sequence>GPREGNDSGEKRGCLGEALKQKIDETPPSESHPGSVLWSHLLCGFVEAAGVAVPETPNFWCFRPILLLSTPSPWFWGGYSGFEGSIGQVVPAGVMWYLSGCVVPLWVCVTCLGVWYLSGCVLPVWVTCQGVWYLSRCVVPVRWYHLLMEEFLFPGFPCPTIPGWCGMVLGELWCLEELWCLSRGVVVSQGVVVSLSRSCGVSLEEFGVSLSLVLFVSGMFRCCCLAGTLSQALL</sequence>
<reference evidence="1 2" key="1">
    <citation type="journal article" date="2018" name="Proc. R. Soc. B">
        <title>A non-coding region near Follistatin controls head colour polymorphism in the Gouldian finch.</title>
        <authorList>
            <person name="Toomey M.B."/>
            <person name="Marques C.I."/>
            <person name="Andrade P."/>
            <person name="Araujo P.M."/>
            <person name="Sabatino S."/>
            <person name="Gazda M.A."/>
            <person name="Afonso S."/>
            <person name="Lopes R.J."/>
            <person name="Corbo J.C."/>
            <person name="Carneiro M."/>
        </authorList>
    </citation>
    <scope>NUCLEOTIDE SEQUENCE [LARGE SCALE GENOMIC DNA]</scope>
    <source>
        <strain evidence="1">Red01</strain>
        <tissue evidence="1">Muscle</tissue>
    </source>
</reference>
<gene>
    <name evidence="1" type="ORF">DV515_00019846</name>
</gene>
<dbReference type="AlphaFoldDB" id="A0A3L8Q3I9"/>
<organism evidence="1 2">
    <name type="scientific">Chloebia gouldiae</name>
    <name type="common">Gouldian finch</name>
    <name type="synonym">Erythrura gouldiae</name>
    <dbReference type="NCBI Taxonomy" id="44316"/>
    <lineage>
        <taxon>Eukaryota</taxon>
        <taxon>Metazoa</taxon>
        <taxon>Chordata</taxon>
        <taxon>Craniata</taxon>
        <taxon>Vertebrata</taxon>
        <taxon>Euteleostomi</taxon>
        <taxon>Archelosauria</taxon>
        <taxon>Archosauria</taxon>
        <taxon>Dinosauria</taxon>
        <taxon>Saurischia</taxon>
        <taxon>Theropoda</taxon>
        <taxon>Coelurosauria</taxon>
        <taxon>Aves</taxon>
        <taxon>Neognathae</taxon>
        <taxon>Neoaves</taxon>
        <taxon>Telluraves</taxon>
        <taxon>Australaves</taxon>
        <taxon>Passeriformes</taxon>
        <taxon>Passeroidea</taxon>
        <taxon>Passeridae</taxon>
        <taxon>Chloebia</taxon>
    </lineage>
</organism>
<comment type="caution">
    <text evidence="1">The sequence shown here is derived from an EMBL/GenBank/DDBJ whole genome shotgun (WGS) entry which is preliminary data.</text>
</comment>